<sequence length="147" mass="15786">MRVRASQGFTLLEMLVVLVIIGLLASLVGPKLFTKVDSSKVQTAETQVKMLKGALETMRLDTGTFPTTEQGLAALNKAPDDAKAKSKWKGPYLDEDIPADPWGNAYVYRTPGPDGRPFYLYSLGADGKEGGEGIDADVGIAPTRKAQ</sequence>
<proteinExistence type="inferred from homology"/>
<dbReference type="EMBL" id="CP071060">
    <property type="protein sequence ID" value="QSI75595.1"/>
    <property type="molecule type" value="Genomic_DNA"/>
</dbReference>
<keyword evidence="4" id="KW-1003">Cell membrane</keyword>
<evidence type="ECO:0000313" key="13">
    <source>
        <dbReference type="Proteomes" id="UP000663570"/>
    </source>
</evidence>
<evidence type="ECO:0000256" key="10">
    <source>
        <dbReference type="SAM" id="Phobius"/>
    </source>
</evidence>
<feature type="transmembrane region" description="Helical" evidence="10">
    <location>
        <begin position="12"/>
        <end position="33"/>
    </location>
</feature>
<dbReference type="PANTHER" id="PTHR30093">
    <property type="entry name" value="GENERAL SECRETION PATHWAY PROTEIN G"/>
    <property type="match status" value="1"/>
</dbReference>
<evidence type="ECO:0000256" key="2">
    <source>
        <dbReference type="ARBA" id="ARBA00009984"/>
    </source>
</evidence>
<dbReference type="InterPro" id="IPR045584">
    <property type="entry name" value="Pilin-like"/>
</dbReference>
<dbReference type="Pfam" id="PF07963">
    <property type="entry name" value="N_methyl"/>
    <property type="match status" value="1"/>
</dbReference>
<dbReference type="InterPro" id="IPR013545">
    <property type="entry name" value="T2SS_protein-GspG_C"/>
</dbReference>
<reference evidence="12 13" key="1">
    <citation type="submission" date="2021-02" db="EMBL/GenBank/DDBJ databases">
        <title>Niveibacterium changnyeongensis HC41.</title>
        <authorList>
            <person name="Kang M."/>
        </authorList>
    </citation>
    <scope>NUCLEOTIDE SEQUENCE [LARGE SCALE GENOMIC DNA]</scope>
    <source>
        <strain evidence="12 13">HC41</strain>
    </source>
</reference>
<dbReference type="NCBIfam" id="TIGR01710">
    <property type="entry name" value="typeII_sec_gspG"/>
    <property type="match status" value="1"/>
</dbReference>
<evidence type="ECO:0000256" key="7">
    <source>
        <dbReference type="ARBA" id="ARBA00022692"/>
    </source>
</evidence>
<evidence type="ECO:0000256" key="6">
    <source>
        <dbReference type="ARBA" id="ARBA00022519"/>
    </source>
</evidence>
<keyword evidence="7 10" id="KW-0812">Transmembrane</keyword>
<organism evidence="12 13">
    <name type="scientific">Niveibacterium microcysteis</name>
    <dbReference type="NCBI Taxonomy" id="2811415"/>
    <lineage>
        <taxon>Bacteria</taxon>
        <taxon>Pseudomonadati</taxon>
        <taxon>Pseudomonadota</taxon>
        <taxon>Betaproteobacteria</taxon>
        <taxon>Rhodocyclales</taxon>
        <taxon>Rhodocyclaceae</taxon>
        <taxon>Niveibacterium</taxon>
    </lineage>
</organism>
<dbReference type="NCBIfam" id="TIGR02532">
    <property type="entry name" value="IV_pilin_GFxxxE"/>
    <property type="match status" value="1"/>
</dbReference>
<dbReference type="InterPro" id="IPR012902">
    <property type="entry name" value="N_methyl_site"/>
</dbReference>
<dbReference type="PANTHER" id="PTHR30093:SF45">
    <property type="entry name" value="TYPE II SECRETION SYSTEM CORE PROTEIN G"/>
    <property type="match status" value="1"/>
</dbReference>
<dbReference type="Gene3D" id="3.30.700.10">
    <property type="entry name" value="Glycoprotein, Type 4 Pilin"/>
    <property type="match status" value="1"/>
</dbReference>
<dbReference type="SUPFAM" id="SSF54523">
    <property type="entry name" value="Pili subunits"/>
    <property type="match status" value="1"/>
</dbReference>
<evidence type="ECO:0000256" key="3">
    <source>
        <dbReference type="ARBA" id="ARBA00020042"/>
    </source>
</evidence>
<evidence type="ECO:0000256" key="9">
    <source>
        <dbReference type="ARBA" id="ARBA00023136"/>
    </source>
</evidence>
<gene>
    <name evidence="12" type="primary">gspG</name>
    <name evidence="12" type="ORF">JY500_13960</name>
</gene>
<keyword evidence="9 10" id="KW-0472">Membrane</keyword>
<dbReference type="Proteomes" id="UP000663570">
    <property type="component" value="Chromosome"/>
</dbReference>
<protein>
    <recommendedName>
        <fullName evidence="3">Type II secretion system core protein G</fullName>
    </recommendedName>
</protein>
<comment type="similarity">
    <text evidence="2">Belongs to the GSP G family.</text>
</comment>
<dbReference type="InterPro" id="IPR000983">
    <property type="entry name" value="Bac_GSPG_pilin"/>
</dbReference>
<evidence type="ECO:0000256" key="4">
    <source>
        <dbReference type="ARBA" id="ARBA00022475"/>
    </source>
</evidence>
<keyword evidence="5" id="KW-0488">Methylation</keyword>
<keyword evidence="6" id="KW-0997">Cell inner membrane</keyword>
<dbReference type="RefSeq" id="WP_206253302.1">
    <property type="nucleotide sequence ID" value="NZ_CP071060.1"/>
</dbReference>
<evidence type="ECO:0000313" key="12">
    <source>
        <dbReference type="EMBL" id="QSI75595.1"/>
    </source>
</evidence>
<dbReference type="PRINTS" id="PR00813">
    <property type="entry name" value="BCTERIALGSPG"/>
</dbReference>
<evidence type="ECO:0000256" key="1">
    <source>
        <dbReference type="ARBA" id="ARBA00004377"/>
    </source>
</evidence>
<feature type="domain" description="Type II secretion system protein GspG C-terminal" evidence="11">
    <location>
        <begin position="32"/>
        <end position="139"/>
    </location>
</feature>
<dbReference type="Pfam" id="PF08334">
    <property type="entry name" value="T2SSG"/>
    <property type="match status" value="1"/>
</dbReference>
<name>A0ABX7M562_9RHOO</name>
<evidence type="ECO:0000256" key="5">
    <source>
        <dbReference type="ARBA" id="ARBA00022481"/>
    </source>
</evidence>
<evidence type="ECO:0000256" key="8">
    <source>
        <dbReference type="ARBA" id="ARBA00022989"/>
    </source>
</evidence>
<dbReference type="InterPro" id="IPR010054">
    <property type="entry name" value="Type2_sec_GspG"/>
</dbReference>
<keyword evidence="8 10" id="KW-1133">Transmembrane helix</keyword>
<dbReference type="PROSITE" id="PS00409">
    <property type="entry name" value="PROKAR_NTER_METHYL"/>
    <property type="match status" value="1"/>
</dbReference>
<comment type="subcellular location">
    <subcellularLocation>
        <location evidence="1">Cell inner membrane</location>
        <topology evidence="1">Single-pass membrane protein</topology>
    </subcellularLocation>
</comment>
<keyword evidence="13" id="KW-1185">Reference proteome</keyword>
<evidence type="ECO:0000259" key="11">
    <source>
        <dbReference type="Pfam" id="PF08334"/>
    </source>
</evidence>
<accession>A0ABX7M562</accession>